<dbReference type="AlphaFoldDB" id="A0A914D4T8"/>
<dbReference type="Proteomes" id="UP000887540">
    <property type="component" value="Unplaced"/>
</dbReference>
<feature type="region of interest" description="Disordered" evidence="1">
    <location>
        <begin position="240"/>
        <end position="281"/>
    </location>
</feature>
<evidence type="ECO:0000313" key="2">
    <source>
        <dbReference type="Proteomes" id="UP000887540"/>
    </source>
</evidence>
<evidence type="ECO:0000313" key="3">
    <source>
        <dbReference type="WBParaSite" id="ACRNAN_scaffold1781.g6314.t1"/>
    </source>
</evidence>
<feature type="region of interest" description="Disordered" evidence="1">
    <location>
        <begin position="436"/>
        <end position="562"/>
    </location>
</feature>
<evidence type="ECO:0000256" key="1">
    <source>
        <dbReference type="SAM" id="MobiDB-lite"/>
    </source>
</evidence>
<proteinExistence type="predicted"/>
<feature type="compositionally biased region" description="Polar residues" evidence="1">
    <location>
        <begin position="269"/>
        <end position="281"/>
    </location>
</feature>
<protein>
    <submittedName>
        <fullName evidence="3">Uncharacterized protein</fullName>
    </submittedName>
</protein>
<keyword evidence="2" id="KW-1185">Reference proteome</keyword>
<feature type="compositionally biased region" description="Polar residues" evidence="1">
    <location>
        <begin position="436"/>
        <end position="450"/>
    </location>
</feature>
<organism evidence="2 3">
    <name type="scientific">Acrobeloides nanus</name>
    <dbReference type="NCBI Taxonomy" id="290746"/>
    <lineage>
        <taxon>Eukaryota</taxon>
        <taxon>Metazoa</taxon>
        <taxon>Ecdysozoa</taxon>
        <taxon>Nematoda</taxon>
        <taxon>Chromadorea</taxon>
        <taxon>Rhabditida</taxon>
        <taxon>Tylenchina</taxon>
        <taxon>Cephalobomorpha</taxon>
        <taxon>Cephaloboidea</taxon>
        <taxon>Cephalobidae</taxon>
        <taxon>Acrobeloides</taxon>
    </lineage>
</organism>
<feature type="compositionally biased region" description="Low complexity" evidence="1">
    <location>
        <begin position="257"/>
        <end position="268"/>
    </location>
</feature>
<accession>A0A914D4T8</accession>
<dbReference type="WBParaSite" id="ACRNAN_scaffold1781.g6314.t1">
    <property type="protein sequence ID" value="ACRNAN_scaffold1781.g6314.t1"/>
    <property type="gene ID" value="ACRNAN_scaffold1781.g6314"/>
</dbReference>
<reference evidence="3" key="1">
    <citation type="submission" date="2022-11" db="UniProtKB">
        <authorList>
            <consortium name="WormBaseParasite"/>
        </authorList>
    </citation>
    <scope>IDENTIFICATION</scope>
</reference>
<name>A0A914D4T8_9BILA</name>
<sequence length="913" mass="100580">MDDDDDIPWAVRLEGALKTITDKPTGKTQELQKATCSSKKDTADVPLTALLEHFSQGTQDNISEMTTSTDKNIDEMSWVARLNFEEPSWIDKTQQVIEKSSRKRSSDGYSDILTCSRLLQPDEEEVIYVETLSIDHKNDKPKSSLSGCINISSTLNKKIESVTTALSAQSSIVKTPLNLGVDNSSQQVPSDKDRCLDMASHDCATDTDNANRDFFNFINSQGNSNKRKSHLDETINELGKKSRSFSPNSVESHLLDSDTSVTSISPSSLINGASERSSSSIPINETNMFAQDPTTNPSFRAIEVSSYLQSMEFLSSATGNQDNSNRCTQSNIDNVQGCEWLSNVAKNQLYSNGQVPYPSGQPSAMIQHGTGGFPHMLSGSSMNIFPHMPTPSSSNMFYQNPATISNISPLSRPSSSHERLLTPVEYPVGFESSISQQSQYPVGPSSSQQLAYPAGLEPLPSHQAPYPVGLGSSTNQQVSYPDGLGPSSRQQVTYPGGLGPPTSQQVSFPVALGPSSSQQVTYSGGLRPATSQQVSYPPGLGPTSNQQVAYPVGLGSTTSQVPQGQFSQQSLISSYTQSQSALSQEKPVEYPTGLGNSTSSQVHQMQLPMQAMQSQFPMYPHKMPVVPGYYTKMTSMTPISMVLNQCQGAKLPIVPYSSEYPGPMTSKQMPINILPSYPQSMLPNIQNPMRYPGIPISIRPDQIQAKNMVPAQPILSKTMDYRQVSPIMALQKELQKEIMTRSDSPAQQQLAQPRLSKVQMECQKVIPMMPIISAGVSPEVLEELSVNEEKTPHKETQVEVHTLFDGLLVKAKGLFTFEERFYPIKRQTDLASLPNADFNIMVPMLKRFDPNGEDTKSLLYPVFMKHVKEIREDFNYNSNVNHLILADSLLYAFNHKKLTNTKMLRLEHMTLSR</sequence>